<proteinExistence type="predicted"/>
<sequence>MRNQDALNFLDTAWPDLYRHDPAATPFQAPAWLSGWAAGLPAEVTPVVLVAARGAGPVAALALTHRRPGDGPRDLRPLSAPHAEYLRVTGPEAEHPAVTTALEAGLNAIAGDTGHIAVTDLPATTGLGRHLTSSPSWNHTTTACATVALPLGWAEMSRATRKTHKRRQRALDDLAAQGHQVVYHRSRTADELTTAYQALVHLHRLQRVDDARPGAEFALGGGTWRTVLDHCGPEIAFIATQCIDETPIAAQLCLTRGARAYSLLTARHPGYNDVSPGHALLRRLIQDLTDAGYTALDLGRTLDTPGQSGYKSQYLAHWTHTLTATRAAAIHSAASIPAQRAHGGVTAAEPAVTTPS</sequence>
<dbReference type="SUPFAM" id="SSF55729">
    <property type="entry name" value="Acyl-CoA N-acyltransferases (Nat)"/>
    <property type="match status" value="1"/>
</dbReference>
<protein>
    <recommendedName>
        <fullName evidence="1">BioF2-like acetyltransferase domain-containing protein</fullName>
    </recommendedName>
</protein>
<accession>A0A193C1J5</accession>
<dbReference type="Proteomes" id="UP000093695">
    <property type="component" value="Chromosome"/>
</dbReference>
<organism evidence="2 3">
    <name type="scientific">Amycolatopsis orientalis</name>
    <name type="common">Nocardia orientalis</name>
    <dbReference type="NCBI Taxonomy" id="31958"/>
    <lineage>
        <taxon>Bacteria</taxon>
        <taxon>Bacillati</taxon>
        <taxon>Actinomycetota</taxon>
        <taxon>Actinomycetes</taxon>
        <taxon>Pseudonocardiales</taxon>
        <taxon>Pseudonocardiaceae</taxon>
        <taxon>Amycolatopsis</taxon>
    </lineage>
</organism>
<name>A0A193C1J5_AMYOR</name>
<keyword evidence="3" id="KW-1185">Reference proteome</keyword>
<evidence type="ECO:0000259" key="1">
    <source>
        <dbReference type="Pfam" id="PF13480"/>
    </source>
</evidence>
<dbReference type="STRING" id="31958.SD37_23290"/>
<reference evidence="2 3" key="1">
    <citation type="journal article" date="2015" name="Genome Announc.">
        <title>Draft Genome Sequence of Norvancomycin-Producing Strain Amycolatopsis orientalis CPCC200066.</title>
        <authorList>
            <person name="Lei X."/>
            <person name="Yuan F."/>
            <person name="Shi Y."/>
            <person name="Li X."/>
            <person name="Wang L."/>
            <person name="Hong B."/>
        </authorList>
    </citation>
    <scope>NUCLEOTIDE SEQUENCE [LARGE SCALE GENOMIC DNA]</scope>
    <source>
        <strain evidence="2 3">B-37</strain>
    </source>
</reference>
<gene>
    <name evidence="2" type="ORF">SD37_23290</name>
</gene>
<dbReference type="Gene3D" id="3.40.630.30">
    <property type="match status" value="1"/>
</dbReference>
<dbReference type="InterPro" id="IPR038740">
    <property type="entry name" value="BioF2-like_GNAT_dom"/>
</dbReference>
<dbReference type="InterPro" id="IPR016181">
    <property type="entry name" value="Acyl_CoA_acyltransferase"/>
</dbReference>
<feature type="domain" description="BioF2-like acetyltransferase" evidence="1">
    <location>
        <begin position="159"/>
        <end position="311"/>
    </location>
</feature>
<evidence type="ECO:0000313" key="3">
    <source>
        <dbReference type="Proteomes" id="UP000093695"/>
    </source>
</evidence>
<dbReference type="Pfam" id="PF13480">
    <property type="entry name" value="Acetyltransf_6"/>
    <property type="match status" value="1"/>
</dbReference>
<dbReference type="KEGG" id="aori:SD37_23290"/>
<evidence type="ECO:0000313" key="2">
    <source>
        <dbReference type="EMBL" id="ANN18273.1"/>
    </source>
</evidence>
<dbReference type="EMBL" id="CP016174">
    <property type="protein sequence ID" value="ANN18273.1"/>
    <property type="molecule type" value="Genomic_DNA"/>
</dbReference>
<dbReference type="AlphaFoldDB" id="A0A193C1J5"/>